<dbReference type="GeneID" id="25325673"/>
<dbReference type="Proteomes" id="UP000054342">
    <property type="component" value="Unassembled WGS sequence"/>
</dbReference>
<accession>A0A0D2C395</accession>
<dbReference type="STRING" id="348802.A0A0D2C395"/>
<protein>
    <submittedName>
        <fullName evidence="1">Uncharacterized protein</fullName>
    </submittedName>
</protein>
<dbReference type="OrthoDB" id="4109426at2759"/>
<dbReference type="HOGENOM" id="CLU_033645_0_0_1"/>
<sequence>MRALGIILHCQSKEGHVGEFWDTESPTIQALIAKGLNSEFVYGFDWHWRAEESARRPGRANCPATHWTQAKRSLHDGFSSDILEILSLPWLIIGGSCAKNSYKRTLSSQSRLITLPLSPEIDLQFELEIRANRIKRIATYVPHPSSGFFHPSFASAYATILDAGISFFLWLQRKDDTPSFFTATKSAILRGIPGAAPFRELYQYRQREEVLGRKLTENEYQPPFLIWAAKYLSERPSAILSRGDSLANVIIKKIGQAISAKAANRRMTGYKPSPALSSSGRKGTASRYGYTFKRSWDGECVTVTKKGLFKIFLSEDQPNLELNGRKRLYDLVAQSSDPVTIHFSAEVIMLQQGGKVVFQQACTNIKDLGQRERWTEQVRIECTRS</sequence>
<reference evidence="1 2" key="1">
    <citation type="submission" date="2015-01" db="EMBL/GenBank/DDBJ databases">
        <title>The Genome Sequence of Exophiala xenobiotica CBS118157.</title>
        <authorList>
            <consortium name="The Broad Institute Genomics Platform"/>
            <person name="Cuomo C."/>
            <person name="de Hoog S."/>
            <person name="Gorbushina A."/>
            <person name="Stielow B."/>
            <person name="Teixiera M."/>
            <person name="Abouelleil A."/>
            <person name="Chapman S.B."/>
            <person name="Priest M."/>
            <person name="Young S.K."/>
            <person name="Wortman J."/>
            <person name="Nusbaum C."/>
            <person name="Birren B."/>
        </authorList>
    </citation>
    <scope>NUCLEOTIDE SEQUENCE [LARGE SCALE GENOMIC DNA]</scope>
    <source>
        <strain evidence="1 2">CBS 118157</strain>
    </source>
</reference>
<evidence type="ECO:0000313" key="1">
    <source>
        <dbReference type="EMBL" id="KIW59311.1"/>
    </source>
</evidence>
<proteinExistence type="predicted"/>
<dbReference type="AlphaFoldDB" id="A0A0D2C395"/>
<organism evidence="1 2">
    <name type="scientific">Exophiala xenobiotica</name>
    <dbReference type="NCBI Taxonomy" id="348802"/>
    <lineage>
        <taxon>Eukaryota</taxon>
        <taxon>Fungi</taxon>
        <taxon>Dikarya</taxon>
        <taxon>Ascomycota</taxon>
        <taxon>Pezizomycotina</taxon>
        <taxon>Eurotiomycetes</taxon>
        <taxon>Chaetothyriomycetidae</taxon>
        <taxon>Chaetothyriales</taxon>
        <taxon>Herpotrichiellaceae</taxon>
        <taxon>Exophiala</taxon>
    </lineage>
</organism>
<name>A0A0D2C395_9EURO</name>
<dbReference type="EMBL" id="KN847318">
    <property type="protein sequence ID" value="KIW59311.1"/>
    <property type="molecule type" value="Genomic_DNA"/>
</dbReference>
<keyword evidence="2" id="KW-1185">Reference proteome</keyword>
<gene>
    <name evidence="1" type="ORF">PV05_03765</name>
</gene>
<evidence type="ECO:0000313" key="2">
    <source>
        <dbReference type="Proteomes" id="UP000054342"/>
    </source>
</evidence>
<dbReference type="RefSeq" id="XP_013319895.1">
    <property type="nucleotide sequence ID" value="XM_013464441.1"/>
</dbReference>